<accession>A0A6G9AUJ4</accession>
<keyword evidence="4" id="KW-0503">Monooxygenase</keyword>
<protein>
    <submittedName>
        <fullName evidence="6">LLM class flavin-dependent oxidoreductase</fullName>
    </submittedName>
</protein>
<dbReference type="Gene3D" id="3.20.20.30">
    <property type="entry name" value="Luciferase-like domain"/>
    <property type="match status" value="1"/>
</dbReference>
<evidence type="ECO:0000259" key="5">
    <source>
        <dbReference type="Pfam" id="PF00296"/>
    </source>
</evidence>
<organism evidence="6 7">
    <name type="scientific">Spirosoma aureum</name>
    <dbReference type="NCBI Taxonomy" id="2692134"/>
    <lineage>
        <taxon>Bacteria</taxon>
        <taxon>Pseudomonadati</taxon>
        <taxon>Bacteroidota</taxon>
        <taxon>Cytophagia</taxon>
        <taxon>Cytophagales</taxon>
        <taxon>Cytophagaceae</taxon>
        <taxon>Spirosoma</taxon>
    </lineage>
</organism>
<dbReference type="EMBL" id="CP050063">
    <property type="protein sequence ID" value="QIP16157.1"/>
    <property type="molecule type" value="Genomic_DNA"/>
</dbReference>
<gene>
    <name evidence="6" type="ORF">G8759_27730</name>
</gene>
<dbReference type="Pfam" id="PF00296">
    <property type="entry name" value="Bac_luciferase"/>
    <property type="match status" value="1"/>
</dbReference>
<dbReference type="GO" id="GO:0008726">
    <property type="term" value="F:alkanesulfonate monooxygenase activity"/>
    <property type="evidence" value="ECO:0007669"/>
    <property type="project" value="TreeGrafter"/>
</dbReference>
<dbReference type="Proteomes" id="UP000501802">
    <property type="component" value="Chromosome"/>
</dbReference>
<dbReference type="InterPro" id="IPR011251">
    <property type="entry name" value="Luciferase-like_dom"/>
</dbReference>
<dbReference type="GO" id="GO:0046306">
    <property type="term" value="P:alkanesulfonate catabolic process"/>
    <property type="evidence" value="ECO:0007669"/>
    <property type="project" value="TreeGrafter"/>
</dbReference>
<keyword evidence="3" id="KW-0560">Oxidoreductase</keyword>
<evidence type="ECO:0000256" key="3">
    <source>
        <dbReference type="ARBA" id="ARBA00023002"/>
    </source>
</evidence>
<reference evidence="6 7" key="1">
    <citation type="submission" date="2020-03" db="EMBL/GenBank/DDBJ databases">
        <authorList>
            <person name="Kim M.K."/>
        </authorList>
    </citation>
    <scope>NUCLEOTIDE SEQUENCE [LARGE SCALE GENOMIC DNA]</scope>
    <source>
        <strain evidence="6 7">BT328</strain>
    </source>
</reference>
<dbReference type="RefSeq" id="WP_167215783.1">
    <property type="nucleotide sequence ID" value="NZ_CP050063.1"/>
</dbReference>
<keyword evidence="1" id="KW-0285">Flavoprotein</keyword>
<proteinExistence type="predicted"/>
<dbReference type="KEGG" id="spib:G8759_27730"/>
<evidence type="ECO:0000256" key="4">
    <source>
        <dbReference type="ARBA" id="ARBA00023033"/>
    </source>
</evidence>
<evidence type="ECO:0000256" key="2">
    <source>
        <dbReference type="ARBA" id="ARBA00022643"/>
    </source>
</evidence>
<dbReference type="AlphaFoldDB" id="A0A6G9AUJ4"/>
<dbReference type="CDD" id="cd01094">
    <property type="entry name" value="Alkanesulfonate_monoxygenase"/>
    <property type="match status" value="1"/>
</dbReference>
<dbReference type="SUPFAM" id="SSF51679">
    <property type="entry name" value="Bacterial luciferase-like"/>
    <property type="match status" value="1"/>
</dbReference>
<sequence length="390" mass="43511">MIDSIKSVAVRTADRVAEIAWFCDLCGGDTEFLGQLDPDRRSSFEHCRDIVLTAEKQGFKNILLPTSYVVGQEPIAFASAVAHLTQDISLLVAIRTGEFHPPMLARAISTLDHLLEGRLTINIINSDLPGYKEDGALRYQRCSETIEILRQGWTQNQIIHNGPVYGQFTMATDPVKPYQQKGGPLLYFGGIADGAREVCAQYCDVFLMWPEKEESLYATMQDVSARAARHGRTIDFGLRIHIVVRETEAEARAYTRRLMSKFNAQQAEALKQRTQDGKSLGVLRQDEMRQGADEEGFVEPILWTEIGRARSGAGGALVGTPEQILAQLSRYMDMGIRSFIFSGYPLIEECEYVGKLVLPHLPTVRLSDVQGRRPTHVPETPLTFGALTYS</sequence>
<dbReference type="PANTHER" id="PTHR42847:SF4">
    <property type="entry name" value="ALKANESULFONATE MONOOXYGENASE-RELATED"/>
    <property type="match status" value="1"/>
</dbReference>
<keyword evidence="2" id="KW-0288">FMN</keyword>
<feature type="domain" description="Luciferase-like" evidence="5">
    <location>
        <begin position="41"/>
        <end position="337"/>
    </location>
</feature>
<evidence type="ECO:0000256" key="1">
    <source>
        <dbReference type="ARBA" id="ARBA00022630"/>
    </source>
</evidence>
<dbReference type="InterPro" id="IPR036661">
    <property type="entry name" value="Luciferase-like_sf"/>
</dbReference>
<dbReference type="PANTHER" id="PTHR42847">
    <property type="entry name" value="ALKANESULFONATE MONOOXYGENASE"/>
    <property type="match status" value="1"/>
</dbReference>
<keyword evidence="7" id="KW-1185">Reference proteome</keyword>
<dbReference type="InterPro" id="IPR050172">
    <property type="entry name" value="SsuD_RutA_monooxygenase"/>
</dbReference>
<name>A0A6G9AUJ4_9BACT</name>
<evidence type="ECO:0000313" key="6">
    <source>
        <dbReference type="EMBL" id="QIP16157.1"/>
    </source>
</evidence>
<evidence type="ECO:0000313" key="7">
    <source>
        <dbReference type="Proteomes" id="UP000501802"/>
    </source>
</evidence>